<keyword evidence="2" id="KW-1185">Reference proteome</keyword>
<name>A0A1I1LJN7_9SPHI</name>
<proteinExistence type="predicted"/>
<evidence type="ECO:0000313" key="2">
    <source>
        <dbReference type="Proteomes" id="UP000199577"/>
    </source>
</evidence>
<sequence length="66" mass="7586">MVVFDKQFTRFQFLYGAIKGIGRQTASLDKLQFQFLYGAIKGSTSRMRSVHRMQFQFLYGAIKGIG</sequence>
<dbReference type="AlphaFoldDB" id="A0A1I1LJN7"/>
<dbReference type="EMBL" id="FOLL01000022">
    <property type="protein sequence ID" value="SFC73334.1"/>
    <property type="molecule type" value="Genomic_DNA"/>
</dbReference>
<evidence type="ECO:0000313" key="1">
    <source>
        <dbReference type="EMBL" id="SFC73334.1"/>
    </source>
</evidence>
<reference evidence="1 2" key="1">
    <citation type="submission" date="2016-10" db="EMBL/GenBank/DDBJ databases">
        <authorList>
            <person name="de Groot N.N."/>
        </authorList>
    </citation>
    <scope>NUCLEOTIDE SEQUENCE [LARGE SCALE GENOMIC DNA]</scope>
    <source>
        <strain evidence="1 2">DSM 22900</strain>
    </source>
</reference>
<organism evidence="1 2">
    <name type="scientific">Parapedobacter composti</name>
    <dbReference type="NCBI Taxonomy" id="623281"/>
    <lineage>
        <taxon>Bacteria</taxon>
        <taxon>Pseudomonadati</taxon>
        <taxon>Bacteroidota</taxon>
        <taxon>Sphingobacteriia</taxon>
        <taxon>Sphingobacteriales</taxon>
        <taxon>Sphingobacteriaceae</taxon>
        <taxon>Parapedobacter</taxon>
    </lineage>
</organism>
<protein>
    <submittedName>
        <fullName evidence="1">Uncharacterized protein</fullName>
    </submittedName>
</protein>
<accession>A0A1I1LJN7</accession>
<gene>
    <name evidence="1" type="ORF">SAMN05421747_12210</name>
</gene>
<dbReference type="Proteomes" id="UP000199577">
    <property type="component" value="Unassembled WGS sequence"/>
</dbReference>